<comment type="caution">
    <text evidence="2">The sequence shown here is derived from an EMBL/GenBank/DDBJ whole genome shotgun (WGS) entry which is preliminary data.</text>
</comment>
<sequence length="98" mass="10953">MASRSPPTPLHVHTNLHPQTPLSLQPSGSTQFKKRNKQKSKRLKEAIINFDVEWVCPTHVESASIAKFGLPSFTAQPNLHPHLPPEELASVTKKRAQE</sequence>
<dbReference type="EMBL" id="JACXVP010000010">
    <property type="protein sequence ID" value="KAG5579052.1"/>
    <property type="molecule type" value="Genomic_DNA"/>
</dbReference>
<evidence type="ECO:0000313" key="3">
    <source>
        <dbReference type="Proteomes" id="UP000824120"/>
    </source>
</evidence>
<accession>A0A9J5WVC5</accession>
<feature type="region of interest" description="Disordered" evidence="1">
    <location>
        <begin position="77"/>
        <end position="98"/>
    </location>
</feature>
<proteinExistence type="predicted"/>
<protein>
    <submittedName>
        <fullName evidence="2">Uncharacterized protein</fullName>
    </submittedName>
</protein>
<evidence type="ECO:0000256" key="1">
    <source>
        <dbReference type="SAM" id="MobiDB-lite"/>
    </source>
</evidence>
<keyword evidence="3" id="KW-1185">Reference proteome</keyword>
<organism evidence="2 3">
    <name type="scientific">Solanum commersonii</name>
    <name type="common">Commerson's wild potato</name>
    <name type="synonym">Commerson's nightshade</name>
    <dbReference type="NCBI Taxonomy" id="4109"/>
    <lineage>
        <taxon>Eukaryota</taxon>
        <taxon>Viridiplantae</taxon>
        <taxon>Streptophyta</taxon>
        <taxon>Embryophyta</taxon>
        <taxon>Tracheophyta</taxon>
        <taxon>Spermatophyta</taxon>
        <taxon>Magnoliopsida</taxon>
        <taxon>eudicotyledons</taxon>
        <taxon>Gunneridae</taxon>
        <taxon>Pentapetalae</taxon>
        <taxon>asterids</taxon>
        <taxon>lamiids</taxon>
        <taxon>Solanales</taxon>
        <taxon>Solanaceae</taxon>
        <taxon>Solanoideae</taxon>
        <taxon>Solaneae</taxon>
        <taxon>Solanum</taxon>
    </lineage>
</organism>
<feature type="region of interest" description="Disordered" evidence="1">
    <location>
        <begin position="1"/>
        <end position="40"/>
    </location>
</feature>
<evidence type="ECO:0000313" key="2">
    <source>
        <dbReference type="EMBL" id="KAG5579052.1"/>
    </source>
</evidence>
<reference evidence="2 3" key="1">
    <citation type="submission" date="2020-09" db="EMBL/GenBank/DDBJ databases">
        <title>De no assembly of potato wild relative species, Solanum commersonii.</title>
        <authorList>
            <person name="Cho K."/>
        </authorList>
    </citation>
    <scope>NUCLEOTIDE SEQUENCE [LARGE SCALE GENOMIC DNA]</scope>
    <source>
        <strain evidence="2">LZ3.2</strain>
        <tissue evidence="2">Leaf</tissue>
    </source>
</reference>
<dbReference type="AlphaFoldDB" id="A0A9J5WVC5"/>
<gene>
    <name evidence="2" type="ORF">H5410_049679</name>
</gene>
<dbReference type="Proteomes" id="UP000824120">
    <property type="component" value="Chromosome 10"/>
</dbReference>
<feature type="compositionally biased region" description="Polar residues" evidence="1">
    <location>
        <begin position="16"/>
        <end position="31"/>
    </location>
</feature>
<name>A0A9J5WVC5_SOLCO</name>